<name>A0A6B9FSU4_9HYPH</name>
<dbReference type="NCBIfam" id="TIGR02215">
    <property type="entry name" value="phage_chp_gp8"/>
    <property type="match status" value="1"/>
</dbReference>
<gene>
    <name evidence="1" type="ORF">MMSR116_30070</name>
</gene>
<evidence type="ECO:0000313" key="2">
    <source>
        <dbReference type="Proteomes" id="UP000012488"/>
    </source>
</evidence>
<organism evidence="1 2">
    <name type="scientific">Methylobacterium mesophilicum SR1.6/6</name>
    <dbReference type="NCBI Taxonomy" id="908290"/>
    <lineage>
        <taxon>Bacteria</taxon>
        <taxon>Pseudomonadati</taxon>
        <taxon>Pseudomonadota</taxon>
        <taxon>Alphaproteobacteria</taxon>
        <taxon>Hyphomicrobiales</taxon>
        <taxon>Methylobacteriaceae</taxon>
        <taxon>Methylobacterium</taxon>
    </lineage>
</organism>
<dbReference type="AlphaFoldDB" id="A0A6B9FSU4"/>
<sequence>MIPLRIDAAAVEPVSVADLRGYLRLDSDAGDAEEGLLQALITAVRASLEVETRRILVPGRYRIARAAWPPDGQIPLPLSPLVAVLRAGFAEAGGALTTLADGLVRLGPDPVEAPGLRVDPSVPDPGDRMILIEVAAGYGGDGLPLPAPLRLAILRLAAARYEHRGDEPDGAAADTAADLAAPFRRMRL</sequence>
<dbReference type="Proteomes" id="UP000012488">
    <property type="component" value="Chromosome"/>
</dbReference>
<dbReference type="KEGG" id="mmes:MMSR116_30070"/>
<reference evidence="1 2" key="1">
    <citation type="journal article" date="2012" name="Genet. Mol. Biol.">
        <title>Analysis of 16S rRNA and mxaF genes revealing insights into Methylobacterium niche-specific plant association.</title>
        <authorList>
            <person name="Dourado M.N."/>
            <person name="Andreote F.D."/>
            <person name="Dini-Andreote F."/>
            <person name="Conti R."/>
            <person name="Araujo J.M."/>
            <person name="Araujo W.L."/>
        </authorList>
    </citation>
    <scope>NUCLEOTIDE SEQUENCE [LARGE SCALE GENOMIC DNA]</scope>
    <source>
        <strain evidence="1 2">SR1.6/6</strain>
    </source>
</reference>
<accession>A0A6B9FSU4</accession>
<dbReference type="InterPro" id="IPR011738">
    <property type="entry name" value="Phage_CHP"/>
</dbReference>
<dbReference type="EMBL" id="CP043538">
    <property type="protein sequence ID" value="QGY05671.1"/>
    <property type="molecule type" value="Genomic_DNA"/>
</dbReference>
<evidence type="ECO:0000313" key="1">
    <source>
        <dbReference type="EMBL" id="QGY05671.1"/>
    </source>
</evidence>
<proteinExistence type="predicted"/>
<protein>
    <recommendedName>
        <fullName evidence="3">Phage gp6-like head-tail connector protein</fullName>
    </recommendedName>
</protein>
<dbReference type="OrthoDB" id="7597216at2"/>
<reference evidence="1 2" key="2">
    <citation type="journal article" date="2013" name="Genome Announc.">
        <title>Draft Genome Sequence of Methylobacterium mesophilicum Strain SR1.6/6, Isolated from Citrus sinensis.</title>
        <authorList>
            <person name="Marinho Almeida D."/>
            <person name="Dini-Andreote F."/>
            <person name="Camargo Neves A.A."/>
            <person name="Juca Ramos R.T."/>
            <person name="Andreote F.D."/>
            <person name="Carneiro A.R."/>
            <person name="Oliveira de Souza Lima A."/>
            <person name="Caracciolo Gomes de Sa P.H."/>
            <person name="Ribeiro Barbosa M.S."/>
            <person name="Araujo W.L."/>
            <person name="Silva A."/>
        </authorList>
    </citation>
    <scope>NUCLEOTIDE SEQUENCE [LARGE SCALE GENOMIC DNA]</scope>
    <source>
        <strain evidence="1 2">SR1.6/6</strain>
    </source>
</reference>
<dbReference type="Gene3D" id="1.10.3230.30">
    <property type="entry name" value="Phage gp6-like head-tail connector protein"/>
    <property type="match status" value="1"/>
</dbReference>
<dbReference type="RefSeq" id="WP_010684539.1">
    <property type="nucleotide sequence ID" value="NZ_CP043538.1"/>
</dbReference>
<evidence type="ECO:0008006" key="3">
    <source>
        <dbReference type="Google" id="ProtNLM"/>
    </source>
</evidence>